<name>A0A0A9GNW9_ARUDO</name>
<protein>
    <submittedName>
        <fullName evidence="1">Uncharacterized protein</fullName>
    </submittedName>
</protein>
<reference evidence="1" key="2">
    <citation type="journal article" date="2015" name="Data Brief">
        <title>Shoot transcriptome of the giant reed, Arundo donax.</title>
        <authorList>
            <person name="Barrero R.A."/>
            <person name="Guerrero F.D."/>
            <person name="Moolhuijzen P."/>
            <person name="Goolsby J.A."/>
            <person name="Tidwell J."/>
            <person name="Bellgard S.E."/>
            <person name="Bellgard M.I."/>
        </authorList>
    </citation>
    <scope>NUCLEOTIDE SEQUENCE</scope>
    <source>
        <tissue evidence="1">Shoot tissue taken approximately 20 cm above the soil surface</tissue>
    </source>
</reference>
<accession>A0A0A9GNW9</accession>
<proteinExistence type="predicted"/>
<dbReference type="AlphaFoldDB" id="A0A0A9GNW9"/>
<dbReference type="EMBL" id="GBRH01171051">
    <property type="protein sequence ID" value="JAE26845.1"/>
    <property type="molecule type" value="Transcribed_RNA"/>
</dbReference>
<reference evidence="1" key="1">
    <citation type="submission" date="2014-09" db="EMBL/GenBank/DDBJ databases">
        <authorList>
            <person name="Magalhaes I.L.F."/>
            <person name="Oliveira U."/>
            <person name="Santos F.R."/>
            <person name="Vidigal T.H.D.A."/>
            <person name="Brescovit A.D."/>
            <person name="Santos A.J."/>
        </authorList>
    </citation>
    <scope>NUCLEOTIDE SEQUENCE</scope>
    <source>
        <tissue evidence="1">Shoot tissue taken approximately 20 cm above the soil surface</tissue>
    </source>
</reference>
<sequence>MQPGCRPNLMVMNPWTFRKQLIGMMLSSVMASLVPCYH</sequence>
<evidence type="ECO:0000313" key="1">
    <source>
        <dbReference type="EMBL" id="JAE26845.1"/>
    </source>
</evidence>
<organism evidence="1">
    <name type="scientific">Arundo donax</name>
    <name type="common">Giant reed</name>
    <name type="synonym">Donax arundinaceus</name>
    <dbReference type="NCBI Taxonomy" id="35708"/>
    <lineage>
        <taxon>Eukaryota</taxon>
        <taxon>Viridiplantae</taxon>
        <taxon>Streptophyta</taxon>
        <taxon>Embryophyta</taxon>
        <taxon>Tracheophyta</taxon>
        <taxon>Spermatophyta</taxon>
        <taxon>Magnoliopsida</taxon>
        <taxon>Liliopsida</taxon>
        <taxon>Poales</taxon>
        <taxon>Poaceae</taxon>
        <taxon>PACMAD clade</taxon>
        <taxon>Arundinoideae</taxon>
        <taxon>Arundineae</taxon>
        <taxon>Arundo</taxon>
    </lineage>
</organism>